<proteinExistence type="predicted"/>
<evidence type="ECO:0000256" key="1">
    <source>
        <dbReference type="SAM" id="Phobius"/>
    </source>
</evidence>
<accession>A0A5D4GTB7</accession>
<reference evidence="2 3" key="2">
    <citation type="submission" date="2019-09" db="EMBL/GenBank/DDBJ databases">
        <title>Mesorhizobium sp. MaA-C15 isolated from Microcystis aeruginosa.</title>
        <authorList>
            <person name="Jeong S.E."/>
            <person name="Jin H.M."/>
            <person name="Jeon C.O."/>
        </authorList>
    </citation>
    <scope>NUCLEOTIDE SEQUENCE [LARGE SCALE GENOMIC DNA]</scope>
    <source>
        <strain evidence="2 3">MaA-C15</strain>
    </source>
</reference>
<feature type="transmembrane region" description="Helical" evidence="1">
    <location>
        <begin position="73"/>
        <end position="93"/>
    </location>
</feature>
<dbReference type="AlphaFoldDB" id="A0A5D4GTB7"/>
<organism evidence="2 3">
    <name type="scientific">Neoaquamicrobium microcysteis</name>
    <dbReference type="NCBI Taxonomy" id="2682781"/>
    <lineage>
        <taxon>Bacteria</taxon>
        <taxon>Pseudomonadati</taxon>
        <taxon>Pseudomonadota</taxon>
        <taxon>Alphaproteobacteria</taxon>
        <taxon>Hyphomicrobiales</taxon>
        <taxon>Phyllobacteriaceae</taxon>
        <taxon>Neoaquamicrobium</taxon>
    </lineage>
</organism>
<keyword evidence="1" id="KW-0472">Membrane</keyword>
<name>A0A5D4GTB7_9HYPH</name>
<sequence>MFRALLRLLSMVLLAVAVIMAVLDATRSIAANSIVATPLWASWATTSPTTLQSFEQSVSERLPAFVQDTVIDGILTLPGFAVFGALALLFYLAGRRPSRRENRFAVQR</sequence>
<keyword evidence="1" id="KW-0812">Transmembrane</keyword>
<protein>
    <submittedName>
        <fullName evidence="2">Uncharacterized protein</fullName>
    </submittedName>
</protein>
<dbReference type="OrthoDB" id="7679120at2"/>
<gene>
    <name evidence="2" type="ORF">FY036_23550</name>
</gene>
<keyword evidence="1" id="KW-1133">Transmembrane helix</keyword>
<evidence type="ECO:0000313" key="2">
    <source>
        <dbReference type="EMBL" id="TYR29810.1"/>
    </source>
</evidence>
<dbReference type="EMBL" id="VSZS01000068">
    <property type="protein sequence ID" value="TYR29810.1"/>
    <property type="molecule type" value="Genomic_DNA"/>
</dbReference>
<keyword evidence="3" id="KW-1185">Reference proteome</keyword>
<evidence type="ECO:0000313" key="3">
    <source>
        <dbReference type="Proteomes" id="UP000323258"/>
    </source>
</evidence>
<comment type="caution">
    <text evidence="2">The sequence shown here is derived from an EMBL/GenBank/DDBJ whole genome shotgun (WGS) entry which is preliminary data.</text>
</comment>
<reference evidence="2 3" key="1">
    <citation type="submission" date="2019-08" db="EMBL/GenBank/DDBJ databases">
        <authorList>
            <person name="Seo Y.L."/>
        </authorList>
    </citation>
    <scope>NUCLEOTIDE SEQUENCE [LARGE SCALE GENOMIC DNA]</scope>
    <source>
        <strain evidence="2 3">MaA-C15</strain>
    </source>
</reference>
<dbReference type="Proteomes" id="UP000323258">
    <property type="component" value="Unassembled WGS sequence"/>
</dbReference>
<dbReference type="RefSeq" id="WP_148917118.1">
    <property type="nucleotide sequence ID" value="NZ_VSZS01000068.1"/>
</dbReference>